<dbReference type="PROSITE" id="PS50878">
    <property type="entry name" value="RT_POL"/>
    <property type="match status" value="1"/>
</dbReference>
<dbReference type="Pfam" id="PF05970">
    <property type="entry name" value="PIF1"/>
    <property type="match status" value="1"/>
</dbReference>
<dbReference type="CDD" id="cd00009">
    <property type="entry name" value="AAA"/>
    <property type="match status" value="1"/>
</dbReference>
<sequence length="2759" mass="308010">MIFFVDGPGGTGKTFLYCTLLANLRKLGHIAIAIATSGIAATLLPGGRTAHSRFKIPLTPDASSTCSISIQSDLAELIRRATVVVWDEAPMVNRRAVEAFDRTLKDIMEVDSPFGGKVVIFGGDFRQVLPVVPNGTRSEMIDACIVKSPLWRYVKVLHLKYNMRTINDEHFAEYVRRIGDGNEPFTKDDLVKVPSSMAIQWEGEHSVYNLIEEVFPDLHNHASDAKYMVDRALLTPINDDVDKLNAKIISQFPGEEVTLHSFDEVEEDTQHLYQQEFLNSISPGGKMNKSTFKGRKNGSWGTTIHNSGAIDSSRVNDTAFWEMWKANQSISNIGSIDNKSDKQTDIRKWFMKSHDKGNGNGKESKPANPAPTKSQPEKSVNESQENSGRRKTSKYFATDKQKLKDEKETQELPAKRKNQKDKDESLKPPPSKKVHKVDDDDDGDDFVLSSSRKNSVDVTPSKKLKSGSGRGIAQKPVEIEEGDEDEGEDKETPLKSGGRGRGGRGSSAAPAGGRGRGGGRGGFMNFGERKDPPHKGEKEVPEGAPDCLAGLTFVISGTLDSLEREEAEDLIKRHGGRVTGSISKKTNYLLCDEDIGGRKSAKAKELGTAFLTENGLFDMIRASKPAKAPVREESKRPVDKVASQPKKSPQKLEAKRASPAKRKTQTVEKNALTWPEKYRPKVPSDIIGNQSLVKQLHDWLAHWNEQFLDSGNKKKGKRQNDSGAKKAVLLSGTPGIGKTTSAKLVSQMLGFQAIEVNASDSRGKADAKIEKGIGGSNANSVKELVSNEALSVNMDRSKHPKTVLIMDEVDGMSAGDRGGIADLIASIKISKIPIICICNDRYSQKLKSLVNYCLLLSFRKPTKQQMAKRLMQVANAEGLQVNEIALEELAERVNGDMRMALNQLQYMSLSMSVIKYDDIRQRLLSSAKDEDISPFTAVDKLFSFNAGKLRMDERIDLSMSDPDLVPLLIQENYINYRPSSAGKDDNGIKRMSLIARAAESIGDGDIINVQIRRYRQWQLSQSSSLASSIIPAALLHGQRETLEQGERNFNRFGGWLGKNSTMGKNLRLLEDFHVHLLASRESSSGRQTLRVEYLTLLLKRLTGPLRVLPKVDEAVQKVVEFMNIYSISQEDFDTIVELSKFKGHPNPLDGIQPAVKAALTKAYKEGSKTRMVRAADLVTLPGVKKAPKKRIAAILEPSDDGLADGGGSFSTSKSLIPMGTIRSFRIEAKRFDISLEAGNTKQVKIKESGKHVCSVYFSKDGIRWLSKCVEEHVTREGEPSFLRTYRENDQGYVISRNGNNYGRFVELLAYGKGGLQGWLVIPEGQKQSGWRGFVSELRCALEPCTTNKIEHVEAHKPITRPTQSDKDVIHGSKVAGGGGSQTGRKPETVDHSWRAQLFPHMEILENQKRQEQDSRDSGGRAGKEKIVGFGAKVSDRINDKNEVTFNIKVKLTCDSDGTWSPTWVGLDKMDSKSITRAPASIPAQKPKVTKQWQPIGPCPISNKMKSAQVQPIGSNTTNPDPKKPSSTSDLKKSTEKSPEISISNSFSIFQHGETSSLGENYMLDPMGARETSKDVTENTESSVQLDISETRVLPREEEEPKRAIVLCESADDPVPPTNPLEVDRTWGSSSDWVLELRDGRRLSIPISLLRQPDVQALVIPGMSLSGFGVMGPTVEDQHSMGSYLTSDAEENSEDDIFLVWEDFAVGEGSELVCWGDEVVPLEIEPLATLKPEIISMEAGCVKEKEDSAQADIPSDWVLGRSKRIGKLLGASYEGYEERVTHLLMEIDARRTQRISEGGMKLKKKVGGKGSRELKRLSCSINYESDSATARSNSRERVRHLLKSWKADIVCLQEMKLDLIDRKIVRSLWSIPQVDWVYLGSVGASGGIILMWDRRVVEKLDAAVGHFSISCKFRNVLDNKEWAYSGVYGPNAGRERPTLWEELASVDSWWSVPWVIGGDFNVVRFPSEWLGARHYTNAMHDFSDFISSCSLRDIPLEGGLFTWSNNRVNAAMSRIDRFLYSEIWEDLFPTIIQKRLLRLLSDHFPIILECGDFSRGKRPFRFENMWLKADGFKERVQRWWDAYIFQGTPSYIVACKLKALKTDLKKWNEEVFGNVGVRRNQLTFDLNEMDAVAEVRPLTGEEYEKKALIAADLERTALLEEISWRQKSKALWLREGDKNTKFFHCLANSNRWCNSISTLSINGELSTDPNAISDHITLFYNLLFTEEENQKPLLDGLDFSMISDEDAAWLERSFDDVEVVGVVMGFNGDKAPGPDGFTMGFFQSCWDVVRADIMAFLNDFHECYSFEKSLNATFVSLIPKKSEAMEIKDFRPISLVGGVYKILAKLLANCLRVGDPGVLCKLDVEKAYDHVNWDFLLYMLTSPCGFFASSKGLRQGDPLSPLLFVIVMEALSRLLDRAVREGLCSGFTVGKSDETTLMVSHLLFADDTLIFCDADIDQISNLRYVFSWFEVCSGLKINLSKSEIVSVGNVPNIEDVREILGYLLSLQSGGLAIRDLRSFNKALLGKWLWRYGSERDALWRLVVDAKYGSLWGGWCSKVDKGPYGGAFPDLFVIARDREASVDDIMSFSNGILHWDLHFSRNVHDWELESLSSFMELIYSIPLKGEGDDKLGWRHNLNKGFSVKEYYRCLSTVSFDQFPWKSIWKAKVPPRVAFFSWTAALGRLLAIDNLRKRHLILVDWCCMCKKSGESVDHLLLHCPMAWELWSMVLGQLWQPLQSGCLENGASLCDVVSLAGEECSAL</sequence>
<dbReference type="FunFam" id="3.40.50.300:FF:000773">
    <property type="entry name" value="Replication factor C subunit 1"/>
    <property type="match status" value="1"/>
</dbReference>
<keyword evidence="8" id="KW-0234">DNA repair</keyword>
<dbReference type="SMART" id="SM00382">
    <property type="entry name" value="AAA"/>
    <property type="match status" value="1"/>
</dbReference>
<dbReference type="CDD" id="cd01650">
    <property type="entry name" value="RT_nLTR_like"/>
    <property type="match status" value="1"/>
</dbReference>
<feature type="region of interest" description="Disordered" evidence="9">
    <location>
        <begin position="1362"/>
        <end position="1389"/>
    </location>
</feature>
<dbReference type="InterPro" id="IPR005135">
    <property type="entry name" value="Endo/exonuclease/phosphatase"/>
</dbReference>
<dbReference type="GO" id="GO:0006310">
    <property type="term" value="P:DNA recombination"/>
    <property type="evidence" value="ECO:0007669"/>
    <property type="project" value="UniProtKB-KW"/>
</dbReference>
<dbReference type="InterPro" id="IPR003593">
    <property type="entry name" value="AAA+_ATPase"/>
</dbReference>
<keyword evidence="7" id="KW-0539">Nucleus</keyword>
<protein>
    <recommendedName>
        <fullName evidence="8">ATP-dependent DNA helicase</fullName>
        <ecNumber evidence="8">5.6.2.3</ecNumber>
    </recommendedName>
</protein>
<dbReference type="InterPro" id="IPR027417">
    <property type="entry name" value="P-loop_NTPase"/>
</dbReference>
<feature type="region of interest" description="Disordered" evidence="9">
    <location>
        <begin position="1404"/>
        <end position="1423"/>
    </location>
</feature>
<feature type="compositionally biased region" description="Basic and acidic residues" evidence="9">
    <location>
        <begin position="352"/>
        <end position="365"/>
    </location>
</feature>
<dbReference type="SUPFAM" id="SSF48019">
    <property type="entry name" value="post-AAA+ oligomerization domain-like"/>
    <property type="match status" value="1"/>
</dbReference>
<dbReference type="Gene3D" id="3.60.10.10">
    <property type="entry name" value="Endonuclease/exonuclease/phosphatase"/>
    <property type="match status" value="1"/>
</dbReference>
<dbReference type="InterPro" id="IPR020847">
    <property type="entry name" value="AP_endonuclease_F1_BS"/>
</dbReference>
<dbReference type="PROSITE" id="PS50172">
    <property type="entry name" value="BRCT"/>
    <property type="match status" value="1"/>
</dbReference>
<keyword evidence="8" id="KW-0233">DNA recombination</keyword>
<keyword evidence="4" id="KW-0235">DNA replication</keyword>
<evidence type="ECO:0000256" key="9">
    <source>
        <dbReference type="SAM" id="MobiDB-lite"/>
    </source>
</evidence>
<gene>
    <name evidence="12" type="ORF">FSB_LOCUS37477</name>
</gene>
<dbReference type="PROSITE" id="PS00726">
    <property type="entry name" value="AP_NUCLEASE_F1_1"/>
    <property type="match status" value="1"/>
</dbReference>
<dbReference type="Pfam" id="PF08519">
    <property type="entry name" value="RFC1"/>
    <property type="match status" value="1"/>
</dbReference>
<evidence type="ECO:0000313" key="12">
    <source>
        <dbReference type="EMBL" id="SPD09595.1"/>
    </source>
</evidence>
<dbReference type="Gene3D" id="1.20.272.10">
    <property type="match status" value="1"/>
</dbReference>
<dbReference type="FunFam" id="1.20.272.10:FF:000013">
    <property type="entry name" value="Replication factor C subunit 1"/>
    <property type="match status" value="1"/>
</dbReference>
<keyword evidence="8" id="KW-0227">DNA damage</keyword>
<dbReference type="InterPro" id="IPR003959">
    <property type="entry name" value="ATPase_AAA_core"/>
</dbReference>
<keyword evidence="8" id="KW-0378">Hydrolase</keyword>
<comment type="cofactor">
    <cofactor evidence="8">
        <name>Mg(2+)</name>
        <dbReference type="ChEBI" id="CHEBI:18420"/>
    </cofactor>
</comment>
<keyword evidence="8" id="KW-0347">Helicase</keyword>
<dbReference type="Gene3D" id="3.40.50.10190">
    <property type="entry name" value="BRCT domain"/>
    <property type="match status" value="1"/>
</dbReference>
<dbReference type="GO" id="GO:0005524">
    <property type="term" value="F:ATP binding"/>
    <property type="evidence" value="ECO:0007669"/>
    <property type="project" value="UniProtKB-KW"/>
</dbReference>
<evidence type="ECO:0000256" key="6">
    <source>
        <dbReference type="ARBA" id="ARBA00022840"/>
    </source>
</evidence>
<dbReference type="GO" id="GO:0004519">
    <property type="term" value="F:endonuclease activity"/>
    <property type="evidence" value="ECO:0007669"/>
    <property type="project" value="InterPro"/>
</dbReference>
<dbReference type="SUPFAM" id="SSF52540">
    <property type="entry name" value="P-loop containing nucleoside triphosphate hydrolases"/>
    <property type="match status" value="3"/>
</dbReference>
<feature type="compositionally biased region" description="Gly residues" evidence="9">
    <location>
        <begin position="512"/>
        <end position="524"/>
    </location>
</feature>
<keyword evidence="5 8" id="KW-0547">Nucleotide-binding</keyword>
<dbReference type="FunFam" id="1.10.8.60:FF:000021">
    <property type="entry name" value="Replication factor C subunit 1"/>
    <property type="match status" value="1"/>
</dbReference>
<evidence type="ECO:0000256" key="3">
    <source>
        <dbReference type="ARBA" id="ARBA00011480"/>
    </source>
</evidence>
<dbReference type="CDD" id="cd17752">
    <property type="entry name" value="BRCT_RFC1"/>
    <property type="match status" value="1"/>
</dbReference>
<dbReference type="Pfam" id="PF00078">
    <property type="entry name" value="RVT_1"/>
    <property type="match status" value="1"/>
</dbReference>
<dbReference type="InterPro" id="IPR036420">
    <property type="entry name" value="BRCT_dom_sf"/>
</dbReference>
<dbReference type="PANTHER" id="PTHR23389">
    <property type="entry name" value="CHROMOSOME TRANSMISSION FIDELITY FACTOR 18"/>
    <property type="match status" value="1"/>
</dbReference>
<dbReference type="GO" id="GO:0043139">
    <property type="term" value="F:5'-3' DNA helicase activity"/>
    <property type="evidence" value="ECO:0007669"/>
    <property type="project" value="UniProtKB-EC"/>
</dbReference>
<dbReference type="InterPro" id="IPR010285">
    <property type="entry name" value="DNA_helicase_pif1-like_DEAD"/>
</dbReference>
<dbReference type="GO" id="GO:0016887">
    <property type="term" value="F:ATP hydrolysis activity"/>
    <property type="evidence" value="ECO:0007669"/>
    <property type="project" value="InterPro"/>
</dbReference>
<evidence type="ECO:0000256" key="5">
    <source>
        <dbReference type="ARBA" id="ARBA00022741"/>
    </source>
</evidence>
<evidence type="ECO:0000256" key="4">
    <source>
        <dbReference type="ARBA" id="ARBA00022705"/>
    </source>
</evidence>
<dbReference type="Pfam" id="PF13966">
    <property type="entry name" value="zf-RVT"/>
    <property type="match status" value="1"/>
</dbReference>
<dbReference type="InterPro" id="IPR001357">
    <property type="entry name" value="BRCT_dom"/>
</dbReference>
<dbReference type="InterPro" id="IPR026960">
    <property type="entry name" value="RVT-Znf"/>
</dbReference>
<feature type="compositionally biased region" description="Basic and acidic residues" evidence="9">
    <location>
        <begin position="1529"/>
        <end position="1538"/>
    </location>
</feature>
<dbReference type="InterPro" id="IPR008921">
    <property type="entry name" value="DNA_pol3_clamp-load_cplx_C"/>
</dbReference>
<feature type="compositionally biased region" description="Basic and acidic residues" evidence="9">
    <location>
        <begin position="629"/>
        <end position="639"/>
    </location>
</feature>
<proteinExistence type="inferred from homology"/>
<dbReference type="GO" id="GO:0003689">
    <property type="term" value="F:DNA clamp loader activity"/>
    <property type="evidence" value="ECO:0007669"/>
    <property type="project" value="InterPro"/>
</dbReference>
<comment type="catalytic activity">
    <reaction evidence="8">
        <text>ATP + H2O = ADP + phosphate + H(+)</text>
        <dbReference type="Rhea" id="RHEA:13065"/>
        <dbReference type="ChEBI" id="CHEBI:15377"/>
        <dbReference type="ChEBI" id="CHEBI:15378"/>
        <dbReference type="ChEBI" id="CHEBI:30616"/>
        <dbReference type="ChEBI" id="CHEBI:43474"/>
        <dbReference type="ChEBI" id="CHEBI:456216"/>
        <dbReference type="EC" id="5.6.2.3"/>
    </reaction>
</comment>
<feature type="region of interest" description="Disordered" evidence="9">
    <location>
        <begin position="284"/>
        <end position="309"/>
    </location>
</feature>
<dbReference type="GO" id="GO:0000723">
    <property type="term" value="P:telomere maintenance"/>
    <property type="evidence" value="ECO:0007669"/>
    <property type="project" value="InterPro"/>
</dbReference>
<dbReference type="InterPro" id="IPR036691">
    <property type="entry name" value="Endo/exonu/phosph_ase_sf"/>
</dbReference>
<dbReference type="FunFam" id="3.40.50.10190:FF:000001">
    <property type="entry name" value="Replication factor C subunit 1"/>
    <property type="match status" value="1"/>
</dbReference>
<name>A0A2N9HCH2_FAGSY</name>
<evidence type="ECO:0000256" key="1">
    <source>
        <dbReference type="ARBA" id="ARBA00004123"/>
    </source>
</evidence>
<accession>A0A2N9HCH2</accession>
<comment type="similarity">
    <text evidence="8">Belongs to the helicase family.</text>
</comment>
<feature type="compositionally biased region" description="Acidic residues" evidence="9">
    <location>
        <begin position="479"/>
        <end position="489"/>
    </location>
</feature>
<dbReference type="EC" id="5.6.2.3" evidence="8"/>
<dbReference type="Pfam" id="PF00533">
    <property type="entry name" value="BRCT"/>
    <property type="match status" value="1"/>
</dbReference>
<dbReference type="InterPro" id="IPR047854">
    <property type="entry name" value="RFC_lid"/>
</dbReference>
<evidence type="ECO:0000256" key="7">
    <source>
        <dbReference type="ARBA" id="ARBA00023242"/>
    </source>
</evidence>
<dbReference type="SUPFAM" id="SSF56672">
    <property type="entry name" value="DNA/RNA polymerases"/>
    <property type="match status" value="1"/>
</dbReference>
<dbReference type="Gene3D" id="1.10.8.60">
    <property type="match status" value="1"/>
</dbReference>
<feature type="region of interest" description="Disordered" evidence="9">
    <location>
        <begin position="625"/>
        <end position="668"/>
    </location>
</feature>
<comment type="similarity">
    <text evidence="2">Belongs to the activator 1 large subunit family.</text>
</comment>
<feature type="domain" description="BRCT" evidence="10">
    <location>
        <begin position="543"/>
        <end position="624"/>
    </location>
</feature>
<dbReference type="Gene3D" id="3.40.50.300">
    <property type="entry name" value="P-loop containing nucleotide triphosphate hydrolases"/>
    <property type="match status" value="2"/>
</dbReference>
<feature type="compositionally biased region" description="Polar residues" evidence="9">
    <location>
        <begin position="299"/>
        <end position="309"/>
    </location>
</feature>
<feature type="region of interest" description="Disordered" evidence="9">
    <location>
        <begin position="352"/>
        <end position="544"/>
    </location>
</feature>
<dbReference type="GO" id="GO:0006281">
    <property type="term" value="P:DNA repair"/>
    <property type="evidence" value="ECO:0007669"/>
    <property type="project" value="UniProtKB-KW"/>
</dbReference>
<evidence type="ECO:0000259" key="10">
    <source>
        <dbReference type="PROSITE" id="PS50172"/>
    </source>
</evidence>
<dbReference type="GO" id="GO:0006260">
    <property type="term" value="P:DNA replication"/>
    <property type="evidence" value="ECO:0007669"/>
    <property type="project" value="UniProtKB-KW"/>
</dbReference>
<dbReference type="SUPFAM" id="SSF56219">
    <property type="entry name" value="DNase I-like"/>
    <property type="match status" value="1"/>
</dbReference>
<dbReference type="CDD" id="cd18140">
    <property type="entry name" value="HLD_clamp_RFC"/>
    <property type="match status" value="1"/>
</dbReference>
<dbReference type="InterPro" id="IPR013725">
    <property type="entry name" value="DNA_replication_fac_RFC1_C"/>
</dbReference>
<dbReference type="EMBL" id="OIVN01003223">
    <property type="protein sequence ID" value="SPD09595.1"/>
    <property type="molecule type" value="Genomic_DNA"/>
</dbReference>
<dbReference type="GO" id="GO:0003677">
    <property type="term" value="F:DNA binding"/>
    <property type="evidence" value="ECO:0007669"/>
    <property type="project" value="InterPro"/>
</dbReference>
<evidence type="ECO:0000256" key="2">
    <source>
        <dbReference type="ARBA" id="ARBA00006116"/>
    </source>
</evidence>
<dbReference type="SMART" id="SM00292">
    <property type="entry name" value="BRCT"/>
    <property type="match status" value="1"/>
</dbReference>
<keyword evidence="6 8" id="KW-0067">ATP-binding</keyword>
<organism evidence="12">
    <name type="scientific">Fagus sylvatica</name>
    <name type="common">Beechnut</name>
    <dbReference type="NCBI Taxonomy" id="28930"/>
    <lineage>
        <taxon>Eukaryota</taxon>
        <taxon>Viridiplantae</taxon>
        <taxon>Streptophyta</taxon>
        <taxon>Embryophyta</taxon>
        <taxon>Tracheophyta</taxon>
        <taxon>Spermatophyta</taxon>
        <taxon>Magnoliopsida</taxon>
        <taxon>eudicotyledons</taxon>
        <taxon>Gunneridae</taxon>
        <taxon>Pentapetalae</taxon>
        <taxon>rosids</taxon>
        <taxon>fabids</taxon>
        <taxon>Fagales</taxon>
        <taxon>Fagaceae</taxon>
        <taxon>Fagus</taxon>
    </lineage>
</organism>
<dbReference type="GO" id="GO:0005663">
    <property type="term" value="C:DNA replication factor C complex"/>
    <property type="evidence" value="ECO:0007669"/>
    <property type="project" value="InterPro"/>
</dbReference>
<dbReference type="GO" id="GO:0005634">
    <property type="term" value="C:nucleus"/>
    <property type="evidence" value="ECO:0007669"/>
    <property type="project" value="UniProtKB-SubCell"/>
</dbReference>
<feature type="compositionally biased region" description="Polar residues" evidence="9">
    <location>
        <begin position="448"/>
        <end position="458"/>
    </location>
</feature>
<dbReference type="PANTHER" id="PTHR23389:SF6">
    <property type="entry name" value="REPLICATION FACTOR C SUBUNIT 1"/>
    <property type="match status" value="1"/>
</dbReference>
<dbReference type="Pfam" id="PF00004">
    <property type="entry name" value="AAA"/>
    <property type="match status" value="1"/>
</dbReference>
<dbReference type="Pfam" id="PF25361">
    <property type="entry name" value="AAA_lid_RFC1"/>
    <property type="match status" value="1"/>
</dbReference>
<comment type="subcellular location">
    <subcellularLocation>
        <location evidence="1">Nucleus</location>
    </subcellularLocation>
</comment>
<dbReference type="InterPro" id="IPR000477">
    <property type="entry name" value="RT_dom"/>
</dbReference>
<evidence type="ECO:0000256" key="8">
    <source>
        <dbReference type="RuleBase" id="RU363044"/>
    </source>
</evidence>
<feature type="domain" description="Reverse transcriptase" evidence="11">
    <location>
        <begin position="2298"/>
        <end position="2503"/>
    </location>
</feature>
<feature type="compositionally biased region" description="Basic and acidic residues" evidence="9">
    <location>
        <begin position="527"/>
        <end position="541"/>
    </location>
</feature>
<reference evidence="12" key="1">
    <citation type="submission" date="2018-02" db="EMBL/GenBank/DDBJ databases">
        <authorList>
            <person name="Cohen D.B."/>
            <person name="Kent A.D."/>
        </authorList>
    </citation>
    <scope>NUCLEOTIDE SEQUENCE</scope>
</reference>
<feature type="compositionally biased region" description="Polar residues" evidence="9">
    <location>
        <begin position="1503"/>
        <end position="1528"/>
    </location>
</feature>
<dbReference type="SUPFAM" id="SSF52113">
    <property type="entry name" value="BRCT domain"/>
    <property type="match status" value="1"/>
</dbReference>
<comment type="subunit">
    <text evidence="3">Heterotetramer of subunits RFC2, RFC3, RFC4 and RFC5 that can form a complex with RFC1.</text>
</comment>
<evidence type="ECO:0000259" key="11">
    <source>
        <dbReference type="PROSITE" id="PS50878"/>
    </source>
</evidence>
<feature type="region of interest" description="Disordered" evidence="9">
    <location>
        <begin position="1478"/>
        <end position="1547"/>
    </location>
</feature>
<dbReference type="Pfam" id="PF03372">
    <property type="entry name" value="Exo_endo_phos"/>
    <property type="match status" value="1"/>
</dbReference>
<feature type="compositionally biased region" description="Basic and acidic residues" evidence="9">
    <location>
        <begin position="397"/>
        <end position="426"/>
    </location>
</feature>
<dbReference type="InterPro" id="IPR043502">
    <property type="entry name" value="DNA/RNA_pol_sf"/>
</dbReference>